<evidence type="ECO:0000256" key="1">
    <source>
        <dbReference type="SAM" id="SignalP"/>
    </source>
</evidence>
<dbReference type="KEGG" id="lgi:LOTGIDRAFT_229238"/>
<evidence type="ECO:0000313" key="3">
    <source>
        <dbReference type="Proteomes" id="UP000030746"/>
    </source>
</evidence>
<dbReference type="RefSeq" id="XP_009061990.1">
    <property type="nucleotide sequence ID" value="XM_009063742.1"/>
</dbReference>
<name>V3ZWP4_LOTGI</name>
<dbReference type="OrthoDB" id="6190098at2759"/>
<dbReference type="GeneID" id="20247938"/>
<accession>V3ZWP4</accession>
<feature type="chain" id="PRO_5004715554" evidence="1">
    <location>
        <begin position="20"/>
        <end position="197"/>
    </location>
</feature>
<dbReference type="HOGENOM" id="CLU_065243_0_0_1"/>
<evidence type="ECO:0000313" key="2">
    <source>
        <dbReference type="EMBL" id="ESO87035.1"/>
    </source>
</evidence>
<dbReference type="OMA" id="KPHRNVI"/>
<keyword evidence="1" id="KW-0732">Signal</keyword>
<organism evidence="2 3">
    <name type="scientific">Lottia gigantea</name>
    <name type="common">Giant owl limpet</name>
    <dbReference type="NCBI Taxonomy" id="225164"/>
    <lineage>
        <taxon>Eukaryota</taxon>
        <taxon>Metazoa</taxon>
        <taxon>Spiralia</taxon>
        <taxon>Lophotrochozoa</taxon>
        <taxon>Mollusca</taxon>
        <taxon>Gastropoda</taxon>
        <taxon>Patellogastropoda</taxon>
        <taxon>Lottioidea</taxon>
        <taxon>Lottiidae</taxon>
        <taxon>Lottia</taxon>
    </lineage>
</organism>
<protein>
    <submittedName>
        <fullName evidence="2">Uncharacterized protein</fullName>
    </submittedName>
</protein>
<dbReference type="Proteomes" id="UP000030746">
    <property type="component" value="Unassembled WGS sequence"/>
</dbReference>
<reference evidence="2 3" key="1">
    <citation type="journal article" date="2013" name="Nature">
        <title>Insights into bilaterian evolution from three spiralian genomes.</title>
        <authorList>
            <person name="Simakov O."/>
            <person name="Marletaz F."/>
            <person name="Cho S.J."/>
            <person name="Edsinger-Gonzales E."/>
            <person name="Havlak P."/>
            <person name="Hellsten U."/>
            <person name="Kuo D.H."/>
            <person name="Larsson T."/>
            <person name="Lv J."/>
            <person name="Arendt D."/>
            <person name="Savage R."/>
            <person name="Osoegawa K."/>
            <person name="de Jong P."/>
            <person name="Grimwood J."/>
            <person name="Chapman J.A."/>
            <person name="Shapiro H."/>
            <person name="Aerts A."/>
            <person name="Otillar R.P."/>
            <person name="Terry A.Y."/>
            <person name="Boore J.L."/>
            <person name="Grigoriev I.V."/>
            <person name="Lindberg D.R."/>
            <person name="Seaver E.C."/>
            <person name="Weisblat D.A."/>
            <person name="Putnam N.H."/>
            <person name="Rokhsar D.S."/>
        </authorList>
    </citation>
    <scope>NUCLEOTIDE SEQUENCE [LARGE SCALE GENOMIC DNA]</scope>
</reference>
<feature type="signal peptide" evidence="1">
    <location>
        <begin position="1"/>
        <end position="19"/>
    </location>
</feature>
<gene>
    <name evidence="2" type="ORF">LOTGIDRAFT_229238</name>
</gene>
<proteinExistence type="predicted"/>
<dbReference type="CTD" id="20247938"/>
<dbReference type="AlphaFoldDB" id="V3ZWP4"/>
<sequence length="197" mass="21594">MATSLVTLVTFLFVGAIFCQAPPKNDTLATTDVCIVVGKALEDDDFGNLKTQENGAERKKRSLLGYTGYALGDGCGAFPAASINFMRCFNPGNTYVERNQIVHNYYRTGTYDNCLNYFRALPLTGVVPAATGYVGHFTHQTRSYTVNTCNNCYNGYSGISVRCDTAPYNHLVRNFVFQPAVHYSGYAYGNGCTGAWC</sequence>
<dbReference type="EMBL" id="KB202953">
    <property type="protein sequence ID" value="ESO87035.1"/>
    <property type="molecule type" value="Genomic_DNA"/>
</dbReference>
<keyword evidence="3" id="KW-1185">Reference proteome</keyword>